<gene>
    <name evidence="1" type="ORF">VOLCADRAFT_88930</name>
</gene>
<accession>D8TQC2</accession>
<proteinExistence type="predicted"/>
<dbReference type="EMBL" id="GL378331">
    <property type="protein sequence ID" value="EFJ50379.1"/>
    <property type="molecule type" value="Genomic_DNA"/>
</dbReference>
<protein>
    <submittedName>
        <fullName evidence="1">Uncharacterized protein</fullName>
    </submittedName>
</protein>
<sequence length="356" mass="40188">MKPSLRVDIAAAEAAAASDVQDTDNEPHRLLKLSHSLRYQLAQPPRSRTAQRVRHEYSIAGATKKHLGRVHMELRFCLACLQTTSRMSHYRYLAPFEALLNPREWSCMNPLFRLTQGTSTASRYTRPVDAPRRQPVTAFPAASPHKRPRNPKRPLRRLCVQSMVAVQTEFRQDLDELRQHVDEYVTKREHRAFDLERTAFKAEIAHLRKRLGESEDRVVKLQTMLPDHDGEFRGLRAEVEELEREADHFCDLYEREAKATSSALEGFRQALGDINDIEMEFQRIKQILDNLPQAAPGQPGQTFGATQLLAPGMAAHQNGVRVAAPGGTPEQPEAASSRVCCGFIRITRRGGQGGAR</sequence>
<evidence type="ECO:0000313" key="2">
    <source>
        <dbReference type="Proteomes" id="UP000001058"/>
    </source>
</evidence>
<name>D8TQC2_VOLCA</name>
<reference evidence="1 2" key="1">
    <citation type="journal article" date="2010" name="Science">
        <title>Genomic analysis of organismal complexity in the multicellular green alga Volvox carteri.</title>
        <authorList>
            <person name="Prochnik S.E."/>
            <person name="Umen J."/>
            <person name="Nedelcu A.M."/>
            <person name="Hallmann A."/>
            <person name="Miller S.M."/>
            <person name="Nishii I."/>
            <person name="Ferris P."/>
            <person name="Kuo A."/>
            <person name="Mitros T."/>
            <person name="Fritz-Laylin L.K."/>
            <person name="Hellsten U."/>
            <person name="Chapman J."/>
            <person name="Simakov O."/>
            <person name="Rensing S.A."/>
            <person name="Terry A."/>
            <person name="Pangilinan J."/>
            <person name="Kapitonov V."/>
            <person name="Jurka J."/>
            <person name="Salamov A."/>
            <person name="Shapiro H."/>
            <person name="Schmutz J."/>
            <person name="Grimwood J."/>
            <person name="Lindquist E."/>
            <person name="Lucas S."/>
            <person name="Grigoriev I.V."/>
            <person name="Schmitt R."/>
            <person name="Kirk D."/>
            <person name="Rokhsar D.S."/>
        </authorList>
    </citation>
    <scope>NUCLEOTIDE SEQUENCE [LARGE SCALE GENOMIC DNA]</scope>
    <source>
        <strain evidence="2">f. Nagariensis / Eve</strain>
    </source>
</reference>
<organism evidence="2">
    <name type="scientific">Volvox carteri f. nagariensis</name>
    <dbReference type="NCBI Taxonomy" id="3068"/>
    <lineage>
        <taxon>Eukaryota</taxon>
        <taxon>Viridiplantae</taxon>
        <taxon>Chlorophyta</taxon>
        <taxon>core chlorophytes</taxon>
        <taxon>Chlorophyceae</taxon>
        <taxon>CS clade</taxon>
        <taxon>Chlamydomonadales</taxon>
        <taxon>Volvocaceae</taxon>
        <taxon>Volvox</taxon>
    </lineage>
</organism>
<dbReference type="GeneID" id="9627321"/>
<dbReference type="Gene3D" id="1.10.287.1490">
    <property type="match status" value="1"/>
</dbReference>
<dbReference type="Proteomes" id="UP000001058">
    <property type="component" value="Unassembled WGS sequence"/>
</dbReference>
<dbReference type="OrthoDB" id="532343at2759"/>
<evidence type="ECO:0000313" key="1">
    <source>
        <dbReference type="EMBL" id="EFJ50379.1"/>
    </source>
</evidence>
<dbReference type="RefSeq" id="XP_002948504.1">
    <property type="nucleotide sequence ID" value="XM_002948458.1"/>
</dbReference>
<dbReference type="AlphaFoldDB" id="D8TQC2"/>
<dbReference type="InParanoid" id="D8TQC2"/>
<dbReference type="KEGG" id="vcn:VOLCADRAFT_88930"/>
<keyword evidence="2" id="KW-1185">Reference proteome</keyword>